<dbReference type="AlphaFoldDB" id="A0A495Y1Y3"/>
<evidence type="ECO:0000256" key="4">
    <source>
        <dbReference type="ARBA" id="ARBA00023008"/>
    </source>
</evidence>
<evidence type="ECO:0000256" key="2">
    <source>
        <dbReference type="ARBA" id="ARBA00022723"/>
    </source>
</evidence>
<gene>
    <name evidence="8" type="ORF">DFJ68_2430</name>
</gene>
<keyword evidence="9" id="KW-1185">Reference proteome</keyword>
<dbReference type="RefSeq" id="WP_121033543.1">
    <property type="nucleotide sequence ID" value="NZ_RBXT01000001.1"/>
</dbReference>
<accession>A0A495Y1Y3</accession>
<dbReference type="InterPro" id="IPR014755">
    <property type="entry name" value="Cu-Rt/internalin_Ig-like"/>
</dbReference>
<dbReference type="PANTHER" id="PTHR34820:SF4">
    <property type="entry name" value="INNER MEMBRANE PROTEIN YEBZ"/>
    <property type="match status" value="1"/>
</dbReference>
<dbReference type="GO" id="GO:0030313">
    <property type="term" value="C:cell envelope"/>
    <property type="evidence" value="ECO:0007669"/>
    <property type="project" value="UniProtKB-SubCell"/>
</dbReference>
<dbReference type="PANTHER" id="PTHR34820">
    <property type="entry name" value="INNER MEMBRANE PROTEIN YEBZ"/>
    <property type="match status" value="1"/>
</dbReference>
<dbReference type="GO" id="GO:0005886">
    <property type="term" value="C:plasma membrane"/>
    <property type="evidence" value="ECO:0007669"/>
    <property type="project" value="TreeGrafter"/>
</dbReference>
<dbReference type="EMBL" id="RBXT01000001">
    <property type="protein sequence ID" value="RKT78976.1"/>
    <property type="molecule type" value="Genomic_DNA"/>
</dbReference>
<keyword evidence="5" id="KW-0812">Transmembrane</keyword>
<dbReference type="Gene3D" id="2.60.40.1220">
    <property type="match status" value="1"/>
</dbReference>
<dbReference type="Proteomes" id="UP000278440">
    <property type="component" value="Unassembled WGS sequence"/>
</dbReference>
<evidence type="ECO:0000313" key="9">
    <source>
        <dbReference type="Proteomes" id="UP000278440"/>
    </source>
</evidence>
<evidence type="ECO:0000256" key="6">
    <source>
        <dbReference type="SAM" id="SignalP"/>
    </source>
</evidence>
<keyword evidence="3 6" id="KW-0732">Signal</keyword>
<evidence type="ECO:0000259" key="7">
    <source>
        <dbReference type="Pfam" id="PF04234"/>
    </source>
</evidence>
<organism evidence="8 9">
    <name type="scientific">Terracoccus luteus</name>
    <dbReference type="NCBI Taxonomy" id="53356"/>
    <lineage>
        <taxon>Bacteria</taxon>
        <taxon>Bacillati</taxon>
        <taxon>Actinomycetota</taxon>
        <taxon>Actinomycetes</taxon>
        <taxon>Micrococcales</taxon>
        <taxon>Intrasporangiaceae</taxon>
        <taxon>Terracoccus</taxon>
    </lineage>
</organism>
<dbReference type="GO" id="GO:0005507">
    <property type="term" value="F:copper ion binding"/>
    <property type="evidence" value="ECO:0007669"/>
    <property type="project" value="InterPro"/>
</dbReference>
<feature type="signal peptide" evidence="6">
    <location>
        <begin position="1"/>
        <end position="23"/>
    </location>
</feature>
<dbReference type="InterPro" id="IPR014756">
    <property type="entry name" value="Ig_E-set"/>
</dbReference>
<comment type="subcellular location">
    <subcellularLocation>
        <location evidence="1">Cell envelope</location>
    </subcellularLocation>
</comment>
<dbReference type="InterPro" id="IPR032694">
    <property type="entry name" value="CopC/D"/>
</dbReference>
<evidence type="ECO:0000256" key="5">
    <source>
        <dbReference type="SAM" id="Phobius"/>
    </source>
</evidence>
<evidence type="ECO:0000313" key="8">
    <source>
        <dbReference type="EMBL" id="RKT78976.1"/>
    </source>
</evidence>
<protein>
    <recommendedName>
        <fullName evidence="7">CopC domain-containing protein</fullName>
    </recommendedName>
</protein>
<keyword evidence="5" id="KW-1133">Transmembrane helix</keyword>
<evidence type="ECO:0000256" key="1">
    <source>
        <dbReference type="ARBA" id="ARBA00004196"/>
    </source>
</evidence>
<feature type="transmembrane region" description="Helical" evidence="5">
    <location>
        <begin position="148"/>
        <end position="169"/>
    </location>
</feature>
<keyword evidence="4" id="KW-0186">Copper</keyword>
<dbReference type="InterPro" id="IPR007348">
    <property type="entry name" value="CopC_dom"/>
</dbReference>
<comment type="caution">
    <text evidence="8">The sequence shown here is derived from an EMBL/GenBank/DDBJ whole genome shotgun (WGS) entry which is preliminary data.</text>
</comment>
<dbReference type="GO" id="GO:0006825">
    <property type="term" value="P:copper ion transport"/>
    <property type="evidence" value="ECO:0007669"/>
    <property type="project" value="InterPro"/>
</dbReference>
<dbReference type="OrthoDB" id="5242236at2"/>
<sequence>MRRFVVLLLALGAVVGMPLSASAHDVLESTNPADGATVERMPAAVVLTFSEDPLPLGTQLLVRGPGGDVAEGKPTVSGREVRQAVSSSAPGGDYTVTYRVTSDDGHPVSGTFAFRATTGLDGSAAPAATGPVGGSASAAQPDGGGSSLPIVVGLAVVLVVVLVAVGLLLRRRRPTSA</sequence>
<dbReference type="GO" id="GO:0042597">
    <property type="term" value="C:periplasmic space"/>
    <property type="evidence" value="ECO:0007669"/>
    <property type="project" value="InterPro"/>
</dbReference>
<keyword evidence="2" id="KW-0479">Metal-binding</keyword>
<proteinExistence type="predicted"/>
<dbReference type="Pfam" id="PF04234">
    <property type="entry name" value="CopC"/>
    <property type="match status" value="1"/>
</dbReference>
<feature type="domain" description="CopC" evidence="7">
    <location>
        <begin position="24"/>
        <end position="115"/>
    </location>
</feature>
<dbReference type="GO" id="GO:0046688">
    <property type="term" value="P:response to copper ion"/>
    <property type="evidence" value="ECO:0007669"/>
    <property type="project" value="InterPro"/>
</dbReference>
<evidence type="ECO:0000256" key="3">
    <source>
        <dbReference type="ARBA" id="ARBA00022729"/>
    </source>
</evidence>
<feature type="chain" id="PRO_5019770756" description="CopC domain-containing protein" evidence="6">
    <location>
        <begin position="24"/>
        <end position="177"/>
    </location>
</feature>
<reference evidence="8 9" key="1">
    <citation type="submission" date="2018-10" db="EMBL/GenBank/DDBJ databases">
        <title>Sequencing the genomes of 1000 actinobacteria strains.</title>
        <authorList>
            <person name="Klenk H.-P."/>
        </authorList>
    </citation>
    <scope>NUCLEOTIDE SEQUENCE [LARGE SCALE GENOMIC DNA]</scope>
    <source>
        <strain evidence="8 9">DSM 44267</strain>
    </source>
</reference>
<name>A0A495Y1Y3_9MICO</name>
<dbReference type="SUPFAM" id="SSF81296">
    <property type="entry name" value="E set domains"/>
    <property type="match status" value="1"/>
</dbReference>
<keyword evidence="5" id="KW-0472">Membrane</keyword>